<dbReference type="Gene3D" id="1.25.40.10">
    <property type="entry name" value="Tetratricopeptide repeat domain"/>
    <property type="match status" value="15"/>
</dbReference>
<feature type="repeat" description="PPR" evidence="3">
    <location>
        <begin position="473"/>
        <end position="507"/>
    </location>
</feature>
<feature type="repeat" description="PPR" evidence="3">
    <location>
        <begin position="1579"/>
        <end position="1613"/>
    </location>
</feature>
<feature type="repeat" description="PPR" evidence="3">
    <location>
        <begin position="1458"/>
        <end position="1492"/>
    </location>
</feature>
<feature type="repeat" description="PPR" evidence="3">
    <location>
        <begin position="734"/>
        <end position="768"/>
    </location>
</feature>
<feature type="repeat" description="PPR" evidence="3">
    <location>
        <begin position="629"/>
        <end position="663"/>
    </location>
</feature>
<dbReference type="InterPro" id="IPR011990">
    <property type="entry name" value="TPR-like_helical_dom_sf"/>
</dbReference>
<feature type="repeat" description="PPR" evidence="3">
    <location>
        <begin position="804"/>
        <end position="838"/>
    </location>
</feature>
<feature type="repeat" description="PPR" evidence="3">
    <location>
        <begin position="909"/>
        <end position="943"/>
    </location>
</feature>
<dbReference type="Pfam" id="PF13041">
    <property type="entry name" value="PPR_2"/>
    <property type="match status" value="12"/>
</dbReference>
<gene>
    <name evidence="4" type="ORF">F383_15571</name>
</gene>
<feature type="repeat" description="PPR" evidence="3">
    <location>
        <begin position="1388"/>
        <end position="1422"/>
    </location>
</feature>
<feature type="repeat" description="PPR" evidence="3">
    <location>
        <begin position="578"/>
        <end position="612"/>
    </location>
</feature>
<dbReference type="InterPro" id="IPR002885">
    <property type="entry name" value="PPR_rpt"/>
</dbReference>
<feature type="repeat" description="PPR" evidence="3">
    <location>
        <begin position="1423"/>
        <end position="1457"/>
    </location>
</feature>
<feature type="repeat" description="PPR" evidence="3">
    <location>
        <begin position="1312"/>
        <end position="1346"/>
    </location>
</feature>
<evidence type="ECO:0000256" key="3">
    <source>
        <dbReference type="PROSITE-ProRule" id="PRU00708"/>
    </source>
</evidence>
<feature type="repeat" description="PPR" evidence="3">
    <location>
        <begin position="1754"/>
        <end position="1784"/>
    </location>
</feature>
<feature type="repeat" description="PPR" evidence="3">
    <location>
        <begin position="190"/>
        <end position="224"/>
    </location>
</feature>
<protein>
    <recommendedName>
        <fullName evidence="6">Pentatricopeptide repeat-containing protein At1g06710, mitochondrial</fullName>
    </recommendedName>
</protein>
<feature type="repeat" description="PPR" evidence="3">
    <location>
        <begin position="1242"/>
        <end position="1276"/>
    </location>
</feature>
<reference evidence="5" key="1">
    <citation type="submission" date="2014-09" db="EMBL/GenBank/DDBJ databases">
        <authorList>
            <person name="Mudge J."/>
            <person name="Ramaraj T."/>
            <person name="Lindquist I.E."/>
            <person name="Bharti A.K."/>
            <person name="Sundararajan A."/>
            <person name="Cameron C.T."/>
            <person name="Woodward J.E."/>
            <person name="May G.D."/>
            <person name="Brubaker C."/>
            <person name="Broadhvest J."/>
            <person name="Wilkins T.A."/>
        </authorList>
    </citation>
    <scope>NUCLEOTIDE SEQUENCE</scope>
    <source>
        <strain evidence="5">cv. AKA8401</strain>
    </source>
</reference>
<dbReference type="NCBIfam" id="TIGR00756">
    <property type="entry name" value="PPR"/>
    <property type="match status" value="31"/>
</dbReference>
<feature type="repeat" description="PPR" evidence="3">
    <location>
        <begin position="1140"/>
        <end position="1174"/>
    </location>
</feature>
<evidence type="ECO:0008006" key="6">
    <source>
        <dbReference type="Google" id="ProtNLM"/>
    </source>
</evidence>
<evidence type="ECO:0000313" key="5">
    <source>
        <dbReference type="Proteomes" id="UP000032142"/>
    </source>
</evidence>
<feature type="repeat" description="PPR" evidence="3">
    <location>
        <begin position="327"/>
        <end position="361"/>
    </location>
</feature>
<feature type="repeat" description="PPR" evidence="3">
    <location>
        <begin position="1528"/>
        <end position="1562"/>
    </location>
</feature>
<feature type="repeat" description="PPR" evidence="3">
    <location>
        <begin position="1493"/>
        <end position="1527"/>
    </location>
</feature>
<feature type="repeat" description="PPR" evidence="3">
    <location>
        <begin position="769"/>
        <end position="803"/>
    </location>
</feature>
<feature type="repeat" description="PPR" evidence="3">
    <location>
        <begin position="1277"/>
        <end position="1311"/>
    </location>
</feature>
<feature type="repeat" description="PPR" evidence="3">
    <location>
        <begin position="1859"/>
        <end position="1893"/>
    </location>
</feature>
<feature type="repeat" description="PPR" evidence="3">
    <location>
        <begin position="1684"/>
        <end position="1718"/>
    </location>
</feature>
<feature type="repeat" description="PPR" evidence="3">
    <location>
        <begin position="225"/>
        <end position="259"/>
    </location>
</feature>
<feature type="repeat" description="PPR" evidence="3">
    <location>
        <begin position="543"/>
        <end position="577"/>
    </location>
</feature>
<evidence type="ECO:0000256" key="2">
    <source>
        <dbReference type="ARBA" id="ARBA00022737"/>
    </source>
</evidence>
<dbReference type="PROSITE" id="PS51375">
    <property type="entry name" value="PPR"/>
    <property type="match status" value="34"/>
</dbReference>
<evidence type="ECO:0000256" key="1">
    <source>
        <dbReference type="ARBA" id="ARBA00007626"/>
    </source>
</evidence>
<feature type="repeat" description="PPR" evidence="3">
    <location>
        <begin position="1614"/>
        <end position="1648"/>
    </location>
</feature>
<dbReference type="PANTHER" id="PTHR47447">
    <property type="entry name" value="OS03G0856100 PROTEIN"/>
    <property type="match status" value="1"/>
</dbReference>
<name>A0A0B0PWE2_GOSAR</name>
<organism evidence="4 5">
    <name type="scientific">Gossypium arboreum</name>
    <name type="common">Tree cotton</name>
    <name type="synonym">Gossypium nanking</name>
    <dbReference type="NCBI Taxonomy" id="29729"/>
    <lineage>
        <taxon>Eukaryota</taxon>
        <taxon>Viridiplantae</taxon>
        <taxon>Streptophyta</taxon>
        <taxon>Embryophyta</taxon>
        <taxon>Tracheophyta</taxon>
        <taxon>Spermatophyta</taxon>
        <taxon>Magnoliopsida</taxon>
        <taxon>eudicotyledons</taxon>
        <taxon>Gunneridae</taxon>
        <taxon>Pentapetalae</taxon>
        <taxon>rosids</taxon>
        <taxon>malvids</taxon>
        <taxon>Malvales</taxon>
        <taxon>Malvaceae</taxon>
        <taxon>Malvoideae</taxon>
        <taxon>Gossypium</taxon>
    </lineage>
</organism>
<comment type="similarity">
    <text evidence="1">Belongs to the PPR family. P subfamily.</text>
</comment>
<dbReference type="Pfam" id="PF01535">
    <property type="entry name" value="PPR"/>
    <property type="match status" value="8"/>
</dbReference>
<feature type="repeat" description="PPR" evidence="3">
    <location>
        <begin position="438"/>
        <end position="472"/>
    </location>
</feature>
<feature type="repeat" description="PPR" evidence="3">
    <location>
        <begin position="699"/>
        <end position="733"/>
    </location>
</feature>
<proteinExistence type="inferred from homology"/>
<keyword evidence="5" id="KW-1185">Reference proteome</keyword>
<dbReference type="Proteomes" id="UP000032142">
    <property type="component" value="Unassembled WGS sequence"/>
</dbReference>
<feature type="repeat" description="PPR" evidence="3">
    <location>
        <begin position="1175"/>
        <end position="1209"/>
    </location>
</feature>
<dbReference type="EMBL" id="KN442220">
    <property type="protein sequence ID" value="KHG27736.1"/>
    <property type="molecule type" value="Genomic_DNA"/>
</dbReference>
<sequence>MRKRLFNSLLSYSKSLHFPPRNPQLNRIIFQFISTSSPANLDGLIDPDDPFPLQNNPRVEPVSAQDFAFLSSDSGTSTKQKVNARKFSLDAVLIANTILSDSGELWYRTQIFLRQFRGSINEKLVVEVLNLVKMKPDLAVKFFIWAGKQSGYSHTVNVINSLLDLLESGNDDPIPEKFLLEIRDDDEVILKKLLNLLIGKYCKNGLWNMALEELGRLKDFGYKPSRVTYCALVQVFLQADRLDTAHLVYGEMSDAGFRMDGYTLRCYAYSLCRTGQWREALALIEKEEFKVDTALYTKMISGLCEASLFEEAMDFLNRMRADSCVPDVVTYRVLLCGCLNKGQLDMCKIILNIMIAEGCYPSLGIFNSLVHAYCRSGDYSFAYKLLKKMVKCGCQPGHVAYNKLISSICGNEELPSSDVLELAENAYSKMLADGVVLNKINVSNFSRCLCSVGKFEKACKIIHEMMRKGFIPDTSTYSKVIAHLCNASKVENAFLLFEEMKKNGVVPDVRTYTILIDSFCKVGLIEQARNWFDEMVKGGCAPNVVTYTALIHAYLKARKVSKADELFEMMLSKGCNPNVVTYTALIDGHCKAGQIEKACQIFARMQTNAEIPDVDLYFKEVDNEAKTPNVYTYGALVDGLCKVYKVKEAHELLEGMSASGCKPNRVVFGALIDGFCKAGKLDEAQEVFSEMLEHGYDPNTFIYSSLMNRLFKDKRMDLALKVLFKMLENSCTPDVIIYTEMIDGLCKSGKTDEAYKLMLMMEEKGCYPNVVTYTAMIDGFGKAGKIDKGLELLEQMGSKGCAPDFVTYKVLMNHCCNVGQLDKAHELLEEMTQTHWQRHISGYRKIIEGFNKDFILSLGLLDEVRKSESLPVIPLYRMLSNSFIKAGRLEAALQLHQELASFSRVSTAYYSTCNALIESLSLAGNVNEAFELYSDMTRMGRVPEISTFIHLIKGLITVNKWDEALQLSDSFCQMVDYLKDENGTDGLFVYILVGSYTNDPFPMQNNPRVEPVSSQDFAFLRADSVPPSQKKVDAGKFSNDAVLIANAIMSDNGEFEDKTQIVLRQFRERINEKLVVEVLNLVKLKPELGVKFFIWAGRQIGYSHASAVFNSLLDLLESSNNDRVHEKFLLEIRNDDKDVLKKLLNLLIGRYCKNGLWNMALEELGRLKDFGYKPSRATYCALVQVFLQADRLDTAYLVYREMSDAGFHMDGYTLRCYAYSLCRTGQWREALTLIEEEEFKPDTAFYTKMISGLCEASLFEEAMDFLNRMRANSCIPNVVTYRVLLCGCLNKRQLGRCKRVLNMMITEGCYPSPSIFNSLVHAYCKSGDYSYAFKLLKKMTKCGCQPGYVVYNILIGGICGNEELPSSDVLELAENAYGEMLAAGVILNKINVSNFARCLCGVGKFEKACNIIHEMMRKGFIPDTSTYSKVIAHLCNASKVEKAFLLFGEMKKNGVVPDVYTYTILIDSFCKADLIEQAHNWFNEMVKVGCAPNVVTYTALIHAYLKARKVSKADELFEMMLSKGCIPNVVTYTALIDGHCKAGQIEKACQIYARMCTNAEIPDVDLYFKVVDSDAKMPNVFTYGALMDGLCKAHKVKEAHDLLEAMSVVGCKPNQVVYDALIDGFCKVGKLDEAQEVFSKMSEHGYSPNIYTYSSLIDRLFKDKRLDLALKVLSKMLENSCAPNVVIYTEMIDGLCKSGKTDEAYKLMLMMEEKGCYPNVVTYTAMIDGFGKAGKIDKSLELLEQMGSKGVAPNFITYSVLINHCCIVGLLDKAYELLEEMKQTYWPRHIAGYRKVIEGFNKEFIMSLGILDEAGKSESLSVIPVYRVLIYNFIKAGRLEMALQLHHEIASFSQVPAAYCSTYNALIESLSLARKVNKAFELYADMTRMGGVPELSTFIHLIKGLITVNKWEEALQLSDSFCQMDIQWLREKETPDAA</sequence>
<feature type="repeat" description="PPR" evidence="3">
    <location>
        <begin position="1719"/>
        <end position="1753"/>
    </location>
</feature>
<accession>A0A0B0PWE2</accession>
<dbReference type="SUPFAM" id="SSF81901">
    <property type="entry name" value="HCP-like"/>
    <property type="match status" value="1"/>
</dbReference>
<keyword evidence="2" id="KW-0677">Repeat</keyword>
<feature type="repeat" description="PPR" evidence="3">
    <location>
        <begin position="508"/>
        <end position="542"/>
    </location>
</feature>
<feature type="repeat" description="PPR" evidence="3">
    <location>
        <begin position="1649"/>
        <end position="1683"/>
    </location>
</feature>
<feature type="repeat" description="PPR" evidence="3">
    <location>
        <begin position="292"/>
        <end position="326"/>
    </location>
</feature>
<feature type="repeat" description="PPR" evidence="3">
    <location>
        <begin position="664"/>
        <end position="698"/>
    </location>
</feature>
<evidence type="ECO:0000313" key="4">
    <source>
        <dbReference type="EMBL" id="KHG27736.1"/>
    </source>
</evidence>
<dbReference type="PANTHER" id="PTHR47447:SF22">
    <property type="entry name" value="TETRATRICOPEPTIDE-LIKE HELICAL DOMAIN SUPERFAMILY"/>
    <property type="match status" value="1"/>
</dbReference>
<dbReference type="Pfam" id="PF12854">
    <property type="entry name" value="PPR_1"/>
    <property type="match status" value="5"/>
</dbReference>
<feature type="repeat" description="PPR" evidence="3">
    <location>
        <begin position="362"/>
        <end position="396"/>
    </location>
</feature>